<dbReference type="Gene3D" id="3.40.50.720">
    <property type="entry name" value="NAD(P)-binding Rossmann-like Domain"/>
    <property type="match status" value="2"/>
</dbReference>
<keyword evidence="2" id="KW-0560">Oxidoreductase</keyword>
<dbReference type="EMBL" id="JANKHO010000085">
    <property type="protein sequence ID" value="KAJ3515673.1"/>
    <property type="molecule type" value="Genomic_DNA"/>
</dbReference>
<dbReference type="PANTHER" id="PTHR43976:SF16">
    <property type="entry name" value="SHORT-CHAIN DEHYDROGENASE_REDUCTASE FAMILY PROTEIN"/>
    <property type="match status" value="1"/>
</dbReference>
<comment type="similarity">
    <text evidence="1">Belongs to the short-chain dehydrogenases/reductases (SDR) family.</text>
</comment>
<organism evidence="3 4">
    <name type="scientific">Agrocybe chaxingu</name>
    <dbReference type="NCBI Taxonomy" id="84603"/>
    <lineage>
        <taxon>Eukaryota</taxon>
        <taxon>Fungi</taxon>
        <taxon>Dikarya</taxon>
        <taxon>Basidiomycota</taxon>
        <taxon>Agaricomycotina</taxon>
        <taxon>Agaricomycetes</taxon>
        <taxon>Agaricomycetidae</taxon>
        <taxon>Agaricales</taxon>
        <taxon>Agaricineae</taxon>
        <taxon>Strophariaceae</taxon>
        <taxon>Agrocybe</taxon>
    </lineage>
</organism>
<dbReference type="GO" id="GO:0016491">
    <property type="term" value="F:oxidoreductase activity"/>
    <property type="evidence" value="ECO:0007669"/>
    <property type="project" value="UniProtKB-KW"/>
</dbReference>
<evidence type="ECO:0000256" key="2">
    <source>
        <dbReference type="ARBA" id="ARBA00023002"/>
    </source>
</evidence>
<dbReference type="SUPFAM" id="SSF51735">
    <property type="entry name" value="NAD(P)-binding Rossmann-fold domains"/>
    <property type="match status" value="1"/>
</dbReference>
<evidence type="ECO:0000313" key="4">
    <source>
        <dbReference type="Proteomes" id="UP001148786"/>
    </source>
</evidence>
<dbReference type="PANTHER" id="PTHR43976">
    <property type="entry name" value="SHORT CHAIN DEHYDROGENASE"/>
    <property type="match status" value="1"/>
</dbReference>
<name>A0A9W8MZR0_9AGAR</name>
<gene>
    <name evidence="3" type="ORF">NLJ89_g1610</name>
</gene>
<comment type="caution">
    <text evidence="3">The sequence shown here is derived from an EMBL/GenBank/DDBJ whole genome shotgun (WGS) entry which is preliminary data.</text>
</comment>
<evidence type="ECO:0008006" key="5">
    <source>
        <dbReference type="Google" id="ProtNLM"/>
    </source>
</evidence>
<proteinExistence type="inferred from homology"/>
<accession>A0A9W8MZR0</accession>
<keyword evidence="4" id="KW-1185">Reference proteome</keyword>
<dbReference type="InterPro" id="IPR051911">
    <property type="entry name" value="SDR_oxidoreductase"/>
</dbReference>
<dbReference type="AlphaFoldDB" id="A0A9W8MZR0"/>
<dbReference type="InterPro" id="IPR036291">
    <property type="entry name" value="NAD(P)-bd_dom_sf"/>
</dbReference>
<reference evidence="3" key="1">
    <citation type="submission" date="2022-07" db="EMBL/GenBank/DDBJ databases">
        <title>Genome Sequence of Agrocybe chaxingu.</title>
        <authorList>
            <person name="Buettner E."/>
        </authorList>
    </citation>
    <scope>NUCLEOTIDE SEQUENCE</scope>
    <source>
        <strain evidence="3">MP-N11</strain>
    </source>
</reference>
<sequence>MSSQLVWLITGTTSGLGRDLALEALKRGDKVIATGRARSVAKLADLKEKGADVLELDVTAPLEDLHEIAKKDLSEDGGALNGICVNNVTRMFMIYMQVGALCGTLCHYQVGTSRSICIDFGYFRTAFLAADQRAPQVARIPDYQETSQRAEAALQAYNGKQPGDPLKGVAVIADVVKGEGGAAGKPFPRSLALGTDCYTGAKQSSLDAIERLEAWKEVSFSTDYED</sequence>
<protein>
    <recommendedName>
        <fullName evidence="5">NAD(P)-binding protein</fullName>
    </recommendedName>
</protein>
<dbReference type="OrthoDB" id="1274115at2759"/>
<dbReference type="Proteomes" id="UP001148786">
    <property type="component" value="Unassembled WGS sequence"/>
</dbReference>
<evidence type="ECO:0000256" key="1">
    <source>
        <dbReference type="ARBA" id="ARBA00006484"/>
    </source>
</evidence>
<evidence type="ECO:0000313" key="3">
    <source>
        <dbReference type="EMBL" id="KAJ3515673.1"/>
    </source>
</evidence>